<accession>A0A563EL11</accession>
<comment type="caution">
    <text evidence="1">The sequence shown here is derived from an EMBL/GenBank/DDBJ whole genome shotgun (WGS) entry which is preliminary data.</text>
</comment>
<dbReference type="OrthoDB" id="3696314at2"/>
<dbReference type="EMBL" id="VOBR01000024">
    <property type="protein sequence ID" value="TWP47774.1"/>
    <property type="molecule type" value="Genomic_DNA"/>
</dbReference>
<keyword evidence="2" id="KW-1185">Reference proteome</keyword>
<dbReference type="AlphaFoldDB" id="A0A563EL11"/>
<evidence type="ECO:0000313" key="1">
    <source>
        <dbReference type="EMBL" id="TWP47774.1"/>
    </source>
</evidence>
<proteinExistence type="predicted"/>
<evidence type="ECO:0000313" key="2">
    <source>
        <dbReference type="Proteomes" id="UP000316639"/>
    </source>
</evidence>
<reference evidence="1 2" key="1">
    <citation type="submission" date="2019-07" db="EMBL/GenBank/DDBJ databases">
        <title>Lentzea xizangensis sp. nov., isolated from Qinghai-Tibetan Plateau Soils.</title>
        <authorList>
            <person name="Huang J."/>
        </authorList>
    </citation>
    <scope>NUCLEOTIDE SEQUENCE [LARGE SCALE GENOMIC DNA]</scope>
    <source>
        <strain evidence="1 2">FXJ1.1311</strain>
    </source>
</reference>
<protein>
    <submittedName>
        <fullName evidence="1">Uncharacterized protein</fullName>
    </submittedName>
</protein>
<dbReference type="Proteomes" id="UP000316639">
    <property type="component" value="Unassembled WGS sequence"/>
</dbReference>
<dbReference type="RefSeq" id="WP_146357314.1">
    <property type="nucleotide sequence ID" value="NZ_VOBR01000024.1"/>
</dbReference>
<name>A0A563EL11_9PSEU</name>
<gene>
    <name evidence="1" type="ORF">FKR81_31025</name>
</gene>
<sequence length="130" mass="14408">MEAGRIVIPEHNGRQVAVYQGKLYEVLNSRLGKGLVRLSPGDDHVSPEQLESWYVDRAVFTWRGEPFDAVKIEGGRVTGSHTGLDLSKGKELGLDGDQYSGFGGTFPLDEVDLKVERTDLLARWKEKHAG</sequence>
<organism evidence="1 2">
    <name type="scientific">Lentzea tibetensis</name>
    <dbReference type="NCBI Taxonomy" id="2591470"/>
    <lineage>
        <taxon>Bacteria</taxon>
        <taxon>Bacillati</taxon>
        <taxon>Actinomycetota</taxon>
        <taxon>Actinomycetes</taxon>
        <taxon>Pseudonocardiales</taxon>
        <taxon>Pseudonocardiaceae</taxon>
        <taxon>Lentzea</taxon>
    </lineage>
</organism>